<evidence type="ECO:0000259" key="17">
    <source>
        <dbReference type="PROSITE" id="PS51068"/>
    </source>
</evidence>
<dbReference type="PANTHER" id="PTHR22993">
    <property type="entry name" value="FORMAMIDOPYRIMIDINE-DNA GLYCOSYLASE"/>
    <property type="match status" value="1"/>
</dbReference>
<dbReference type="SMART" id="SM00898">
    <property type="entry name" value="Fapy_DNA_glyco"/>
    <property type="match status" value="1"/>
</dbReference>
<feature type="domain" description="Formamidopyrimidine-DNA glycosylase catalytic" evidence="17">
    <location>
        <begin position="2"/>
        <end position="116"/>
    </location>
</feature>
<dbReference type="PROSITE" id="PS01242">
    <property type="entry name" value="ZF_FPG_1"/>
    <property type="match status" value="1"/>
</dbReference>
<comment type="caution">
    <text evidence="15">Lacks conserved residue(s) required for the propagation of feature annotation.</text>
</comment>
<feature type="active site" description="Proton donor" evidence="15">
    <location>
        <position position="3"/>
    </location>
</feature>
<evidence type="ECO:0000259" key="16">
    <source>
        <dbReference type="PROSITE" id="PS51066"/>
    </source>
</evidence>
<comment type="catalytic activity">
    <reaction evidence="14 15">
        <text>2'-deoxyribonucleotide-(2'-deoxyribose 5'-phosphate)-2'-deoxyribonucleotide-DNA = a 3'-end 2'-deoxyribonucleotide-(2,3-dehydro-2,3-deoxyribose 5'-phosphate)-DNA + a 5'-end 5'-phospho-2'-deoxyribonucleoside-DNA + H(+)</text>
        <dbReference type="Rhea" id="RHEA:66592"/>
        <dbReference type="Rhea" id="RHEA-COMP:13180"/>
        <dbReference type="Rhea" id="RHEA-COMP:16897"/>
        <dbReference type="Rhea" id="RHEA-COMP:17067"/>
        <dbReference type="ChEBI" id="CHEBI:15378"/>
        <dbReference type="ChEBI" id="CHEBI:136412"/>
        <dbReference type="ChEBI" id="CHEBI:157695"/>
        <dbReference type="ChEBI" id="CHEBI:167181"/>
        <dbReference type="EC" id="4.2.99.18"/>
    </reaction>
</comment>
<dbReference type="Pfam" id="PF06827">
    <property type="entry name" value="zf-FPG_IleRS"/>
    <property type="match status" value="1"/>
</dbReference>
<keyword evidence="4 15" id="KW-0479">Metal-binding</keyword>
<feature type="active site" description="Proton donor; for beta-elimination activity" evidence="15">
    <location>
        <position position="58"/>
    </location>
</feature>
<evidence type="ECO:0000256" key="2">
    <source>
        <dbReference type="ARBA" id="ARBA00009409"/>
    </source>
</evidence>
<dbReference type="HAMAP" id="MF_00103">
    <property type="entry name" value="Fapy_DNA_glycosyl"/>
    <property type="match status" value="1"/>
</dbReference>
<evidence type="ECO:0000313" key="19">
    <source>
        <dbReference type="Proteomes" id="UP001298424"/>
    </source>
</evidence>
<evidence type="ECO:0000256" key="9">
    <source>
        <dbReference type="ARBA" id="ARBA00023125"/>
    </source>
</evidence>
<dbReference type="SMART" id="SM01232">
    <property type="entry name" value="H2TH"/>
    <property type="match status" value="1"/>
</dbReference>
<dbReference type="GO" id="GO:0008534">
    <property type="term" value="F:oxidized purine nucleobase lesion DNA N-glycosylase activity"/>
    <property type="evidence" value="ECO:0007669"/>
    <property type="project" value="UniProtKB-EC"/>
</dbReference>
<organism evidence="18 19">
    <name type="scientific">Kingella pumchi</name>
    <dbReference type="NCBI Taxonomy" id="2779506"/>
    <lineage>
        <taxon>Bacteria</taxon>
        <taxon>Pseudomonadati</taxon>
        <taxon>Pseudomonadota</taxon>
        <taxon>Betaproteobacteria</taxon>
        <taxon>Neisseriales</taxon>
        <taxon>Neisseriaceae</taxon>
        <taxon>Kingella</taxon>
    </lineage>
</organism>
<comment type="caution">
    <text evidence="18">The sequence shown here is derived from an EMBL/GenBank/DDBJ whole genome shotgun (WGS) entry which is preliminary data.</text>
</comment>
<evidence type="ECO:0000256" key="6">
    <source>
        <dbReference type="ARBA" id="ARBA00022771"/>
    </source>
</evidence>
<evidence type="ECO:0000313" key="18">
    <source>
        <dbReference type="EMBL" id="MCG6504308.1"/>
    </source>
</evidence>
<keyword evidence="9 15" id="KW-0238">DNA-binding</keyword>
<dbReference type="PANTHER" id="PTHR22993:SF9">
    <property type="entry name" value="FORMAMIDOPYRIMIDINE-DNA GLYCOSYLASE"/>
    <property type="match status" value="1"/>
</dbReference>
<proteinExistence type="inferred from homology"/>
<dbReference type="InterPro" id="IPR012319">
    <property type="entry name" value="FPG_cat"/>
</dbReference>
<comment type="similarity">
    <text evidence="2 15">Belongs to the FPG family.</text>
</comment>
<keyword evidence="8 15" id="KW-0862">Zinc</keyword>
<dbReference type="InterPro" id="IPR015886">
    <property type="entry name" value="H2TH_FPG"/>
</dbReference>
<dbReference type="SUPFAM" id="SSF57716">
    <property type="entry name" value="Glucocorticoid receptor-like (DNA-binding domain)"/>
    <property type="match status" value="1"/>
</dbReference>
<keyword evidence="5 15" id="KW-0227">DNA damage</keyword>
<evidence type="ECO:0000256" key="3">
    <source>
        <dbReference type="ARBA" id="ARBA00011245"/>
    </source>
</evidence>
<dbReference type="NCBIfam" id="NF002211">
    <property type="entry name" value="PRK01103.1"/>
    <property type="match status" value="1"/>
</dbReference>
<dbReference type="EC" id="4.2.99.18" evidence="15"/>
<keyword evidence="6 15" id="KW-0863">Zinc-finger</keyword>
<comment type="catalytic activity">
    <reaction evidence="1 15">
        <text>Hydrolysis of DNA containing ring-opened 7-methylguanine residues, releasing 2,6-diamino-4-hydroxy-5-(N-methyl)formamidopyrimidine.</text>
        <dbReference type="EC" id="3.2.2.23"/>
    </reaction>
</comment>
<dbReference type="Proteomes" id="UP001298424">
    <property type="component" value="Unassembled WGS sequence"/>
</dbReference>
<dbReference type="Gene3D" id="3.20.190.10">
    <property type="entry name" value="MutM-like, N-terminal"/>
    <property type="match status" value="1"/>
</dbReference>
<dbReference type="InterPro" id="IPR010979">
    <property type="entry name" value="Ribosomal_uS13-like_H2TH"/>
</dbReference>
<feature type="binding site" evidence="15">
    <location>
        <position position="94"/>
    </location>
    <ligand>
        <name>DNA</name>
        <dbReference type="ChEBI" id="CHEBI:16991"/>
    </ligand>
</feature>
<dbReference type="PROSITE" id="PS51066">
    <property type="entry name" value="ZF_FPG_2"/>
    <property type="match status" value="1"/>
</dbReference>
<reference evidence="18 19" key="1">
    <citation type="submission" date="2022-02" db="EMBL/GenBank/DDBJ databases">
        <title>Genome sequence data of Kingella unionensis sp. nov. strain CICC 24913 (CCUG 75125).</title>
        <authorList>
            <person name="Xiao M."/>
        </authorList>
    </citation>
    <scope>NUCLEOTIDE SEQUENCE [LARGE SCALE GENOMIC DNA]</scope>
    <source>
        <strain evidence="18 19">CICC 24913</strain>
    </source>
</reference>
<evidence type="ECO:0000256" key="7">
    <source>
        <dbReference type="ARBA" id="ARBA00022801"/>
    </source>
</evidence>
<dbReference type="Pfam" id="PF01149">
    <property type="entry name" value="Fapy_DNA_glyco"/>
    <property type="match status" value="1"/>
</dbReference>
<evidence type="ECO:0000256" key="5">
    <source>
        <dbReference type="ARBA" id="ARBA00022763"/>
    </source>
</evidence>
<dbReference type="InterPro" id="IPR010663">
    <property type="entry name" value="Znf_FPG/IleRS"/>
</dbReference>
<comment type="function">
    <text evidence="15">Involved in base excision repair of DNA damaged by oxidation or by mutagenic agents. Acts as DNA glycosylase that recognizes and removes damaged bases. Has a preference for oxidized purines, such as 7,8-dihydro-8-oxoguanine (8-oxoG). Has AP (apurinic/apyrimidinic) lyase activity and introduces nicks in the DNA strand. Cleaves the DNA backbone by beta-delta elimination to generate a single-strand break at the site of the removed base with both 3'- and 5'-phosphates.</text>
</comment>
<feature type="binding site" evidence="15">
    <location>
        <position position="113"/>
    </location>
    <ligand>
        <name>DNA</name>
        <dbReference type="ChEBI" id="CHEBI:16991"/>
    </ligand>
</feature>
<keyword evidence="19" id="KW-1185">Reference proteome</keyword>
<evidence type="ECO:0000256" key="1">
    <source>
        <dbReference type="ARBA" id="ARBA00001668"/>
    </source>
</evidence>
<evidence type="ECO:0000256" key="4">
    <source>
        <dbReference type="ARBA" id="ARBA00022723"/>
    </source>
</evidence>
<keyword evidence="12 15" id="KW-0511">Multifunctional enzyme</keyword>
<dbReference type="SUPFAM" id="SSF81624">
    <property type="entry name" value="N-terminal domain of MutM-like DNA repair proteins"/>
    <property type="match status" value="1"/>
</dbReference>
<comment type="subunit">
    <text evidence="3 15">Monomer.</text>
</comment>
<feature type="domain" description="FPG-type" evidence="16">
    <location>
        <begin position="240"/>
        <end position="274"/>
    </location>
</feature>
<evidence type="ECO:0000256" key="11">
    <source>
        <dbReference type="ARBA" id="ARBA00023239"/>
    </source>
</evidence>
<dbReference type="InterPro" id="IPR020629">
    <property type="entry name" value="FPG_Glyclase"/>
</dbReference>
<evidence type="ECO:0000256" key="12">
    <source>
        <dbReference type="ARBA" id="ARBA00023268"/>
    </source>
</evidence>
<gene>
    <name evidence="15 18" type="primary">mutM</name>
    <name evidence="15" type="synonym">fpg</name>
    <name evidence="18" type="ORF">MB824_07350</name>
</gene>
<keyword evidence="11 15" id="KW-0456">Lyase</keyword>
<dbReference type="RefSeq" id="WP_238747656.1">
    <property type="nucleotide sequence ID" value="NZ_JAKOOW010000025.1"/>
</dbReference>
<dbReference type="CDD" id="cd08966">
    <property type="entry name" value="EcFpg-like_N"/>
    <property type="match status" value="1"/>
</dbReference>
<evidence type="ECO:0000256" key="13">
    <source>
        <dbReference type="ARBA" id="ARBA00023295"/>
    </source>
</evidence>
<keyword evidence="13 15" id="KW-0326">Glycosidase</keyword>
<feature type="active site" description="Schiff-base intermediate with DNA" evidence="15">
    <location>
        <position position="2"/>
    </location>
</feature>
<dbReference type="EC" id="3.2.2.23" evidence="15"/>
<protein>
    <recommendedName>
        <fullName evidence="15">Formamidopyrimidine-DNA glycosylase</fullName>
        <shortName evidence="15">Fapy-DNA glycosylase</shortName>
        <ecNumber evidence="15">3.2.2.23</ecNumber>
    </recommendedName>
    <alternativeName>
        <fullName evidence="15">DNA-(apurinic or apyrimidinic site) lyase MutM</fullName>
        <shortName evidence="15">AP lyase MutM</shortName>
        <ecNumber evidence="15">4.2.99.18</ecNumber>
    </alternativeName>
</protein>
<dbReference type="NCBIfam" id="TIGR00577">
    <property type="entry name" value="fpg"/>
    <property type="match status" value="1"/>
</dbReference>
<dbReference type="GO" id="GO:0140078">
    <property type="term" value="F:class I DNA-(apurinic or apyrimidinic site) endonuclease activity"/>
    <property type="evidence" value="ECO:0007669"/>
    <property type="project" value="UniProtKB-EC"/>
</dbReference>
<evidence type="ECO:0000256" key="15">
    <source>
        <dbReference type="HAMAP-Rule" id="MF_00103"/>
    </source>
</evidence>
<dbReference type="SUPFAM" id="SSF46946">
    <property type="entry name" value="S13-like H2TH domain"/>
    <property type="match status" value="1"/>
</dbReference>
<dbReference type="InterPro" id="IPR035937">
    <property type="entry name" value="FPG_N"/>
</dbReference>
<feature type="active site" description="Proton donor; for delta-elimination activity" evidence="15">
    <location>
        <position position="264"/>
    </location>
</feature>
<keyword evidence="10 15" id="KW-0234">DNA repair</keyword>
<evidence type="ECO:0000256" key="8">
    <source>
        <dbReference type="ARBA" id="ARBA00022833"/>
    </source>
</evidence>
<sequence>MPELPEVETVLRGVAPHIEGRTVAAVTVRQAKLRQPVPETLGATLAGETVLECSRRAKYLLIRFATGVLLIHLGMSGSLKILLPDAPHPEPQKHDHLDIAFSDGTVLRYRDPRRFGLVLWFAGAAEHHPLLAALGPEPLTDEFDGSYLHRRLSSLKRPVKTALMDNAVVVGVGNIYANESLFAAGIRPDRAANSLSAEECEMLASCIKTVLERAIAAGGSTLRDFTDSSGHSGYFQQEYAVYGRQGQVCPRCGGHIEKTVLGQRGTFFCAGCQH</sequence>
<evidence type="ECO:0000256" key="10">
    <source>
        <dbReference type="ARBA" id="ARBA00023204"/>
    </source>
</evidence>
<dbReference type="Pfam" id="PF06831">
    <property type="entry name" value="H2TH"/>
    <property type="match status" value="1"/>
</dbReference>
<name>A0ABS9NNG6_9NEIS</name>
<dbReference type="InterPro" id="IPR015887">
    <property type="entry name" value="DNA_glyclase_Znf_dom_DNA_BS"/>
</dbReference>
<accession>A0ABS9NNG6</accession>
<comment type="cofactor">
    <cofactor evidence="15">
        <name>Zn(2+)</name>
        <dbReference type="ChEBI" id="CHEBI:29105"/>
    </cofactor>
    <text evidence="15">Binds 1 zinc ion per subunit.</text>
</comment>
<dbReference type="Gene3D" id="1.10.8.50">
    <property type="match status" value="1"/>
</dbReference>
<dbReference type="EMBL" id="JAKOOW010000025">
    <property type="protein sequence ID" value="MCG6504308.1"/>
    <property type="molecule type" value="Genomic_DNA"/>
</dbReference>
<keyword evidence="7 15" id="KW-0378">Hydrolase</keyword>
<evidence type="ECO:0000256" key="14">
    <source>
        <dbReference type="ARBA" id="ARBA00044632"/>
    </source>
</evidence>
<dbReference type="InterPro" id="IPR000214">
    <property type="entry name" value="Znf_DNA_glyclase/AP_lyase"/>
</dbReference>
<dbReference type="PROSITE" id="PS51068">
    <property type="entry name" value="FPG_CAT"/>
    <property type="match status" value="1"/>
</dbReference>